<keyword evidence="4" id="KW-1185">Reference proteome</keyword>
<comment type="caution">
    <text evidence="3">The sequence shown here is derived from an EMBL/GenBank/DDBJ whole genome shotgun (WGS) entry which is preliminary data.</text>
</comment>
<dbReference type="InterPro" id="IPR045325">
    <property type="entry name" value="TMEM70/TMEM186/TMEM223"/>
</dbReference>
<accession>A0AAD3DWV3</accession>
<feature type="compositionally biased region" description="Low complexity" evidence="1">
    <location>
        <begin position="98"/>
        <end position="128"/>
    </location>
</feature>
<keyword evidence="2" id="KW-0812">Transmembrane</keyword>
<evidence type="ECO:0000313" key="3">
    <source>
        <dbReference type="EMBL" id="GFR49560.1"/>
    </source>
</evidence>
<dbReference type="GO" id="GO:0033615">
    <property type="term" value="P:mitochondrial proton-transporting ATP synthase complex assembly"/>
    <property type="evidence" value="ECO:0007669"/>
    <property type="project" value="TreeGrafter"/>
</dbReference>
<dbReference type="Proteomes" id="UP001054857">
    <property type="component" value="Unassembled WGS sequence"/>
</dbReference>
<sequence length="292" mass="31897">MATTLSRLPSYLPVLRSLPVASGLSEALVDQVSSCIRHGKEGEAQVPPSCNPAQATFWVQPFVGRRPSASWSLHGGVRLGAPALPWAQHPLQGCRTFASQSEQTPQQPQAPQPQADQQQQQAGAGSAGLPRPPNDVTYQGPLSQQHKLLKRISISNTLIAFAAAPAIVAFADGISMVSRYGLATSLVFFGLITTGALHWVAHPYVHELRYSAASGQIDVRTTTLLGSSRWHTFNVDDVQPLPWNRPVATFMAKNEFYYIDVFSFPDEDLLRRLAPDQADVPQGYKDKEDEDD</sequence>
<evidence type="ECO:0000256" key="2">
    <source>
        <dbReference type="SAM" id="Phobius"/>
    </source>
</evidence>
<proteinExistence type="predicted"/>
<name>A0AAD3DWV3_9CHLO</name>
<dbReference type="GO" id="GO:0031966">
    <property type="term" value="C:mitochondrial membrane"/>
    <property type="evidence" value="ECO:0007669"/>
    <property type="project" value="TreeGrafter"/>
</dbReference>
<dbReference type="PANTHER" id="PTHR13281:SF0">
    <property type="entry name" value="TRANSMEMBRANE PROTEIN 70, MITOCHONDRIAL"/>
    <property type="match status" value="1"/>
</dbReference>
<dbReference type="EMBL" id="BMAR01000031">
    <property type="protein sequence ID" value="GFR49560.1"/>
    <property type="molecule type" value="Genomic_DNA"/>
</dbReference>
<dbReference type="PANTHER" id="PTHR13281">
    <property type="entry name" value="TRANSMEMBRANE PROTEIN 70, MITOCHONDRIAL"/>
    <property type="match status" value="1"/>
</dbReference>
<keyword evidence="2" id="KW-1133">Transmembrane helix</keyword>
<feature type="transmembrane region" description="Helical" evidence="2">
    <location>
        <begin position="180"/>
        <end position="201"/>
    </location>
</feature>
<evidence type="ECO:0000313" key="4">
    <source>
        <dbReference type="Proteomes" id="UP001054857"/>
    </source>
</evidence>
<feature type="region of interest" description="Disordered" evidence="1">
    <location>
        <begin position="96"/>
        <end position="140"/>
    </location>
</feature>
<evidence type="ECO:0000256" key="1">
    <source>
        <dbReference type="SAM" id="MobiDB-lite"/>
    </source>
</evidence>
<dbReference type="AlphaFoldDB" id="A0AAD3DWV3"/>
<dbReference type="InterPro" id="IPR009724">
    <property type="entry name" value="TMEM70"/>
</dbReference>
<organism evidence="3 4">
    <name type="scientific">Astrephomene gubernaculifera</name>
    <dbReference type="NCBI Taxonomy" id="47775"/>
    <lineage>
        <taxon>Eukaryota</taxon>
        <taxon>Viridiplantae</taxon>
        <taxon>Chlorophyta</taxon>
        <taxon>core chlorophytes</taxon>
        <taxon>Chlorophyceae</taxon>
        <taxon>CS clade</taxon>
        <taxon>Chlamydomonadales</taxon>
        <taxon>Astrephomenaceae</taxon>
        <taxon>Astrephomene</taxon>
    </lineage>
</organism>
<reference evidence="3 4" key="1">
    <citation type="journal article" date="2021" name="Sci. Rep.">
        <title>Genome sequencing of the multicellular alga Astrephomene provides insights into convergent evolution of germ-soma differentiation.</title>
        <authorList>
            <person name="Yamashita S."/>
            <person name="Yamamoto K."/>
            <person name="Matsuzaki R."/>
            <person name="Suzuki S."/>
            <person name="Yamaguchi H."/>
            <person name="Hirooka S."/>
            <person name="Minakuchi Y."/>
            <person name="Miyagishima S."/>
            <person name="Kawachi M."/>
            <person name="Toyoda A."/>
            <person name="Nozaki H."/>
        </authorList>
    </citation>
    <scope>NUCLEOTIDE SEQUENCE [LARGE SCALE GENOMIC DNA]</scope>
    <source>
        <strain evidence="3 4">NIES-4017</strain>
    </source>
</reference>
<gene>
    <name evidence="3" type="ORF">Agub_g11606</name>
</gene>
<feature type="transmembrane region" description="Helical" evidence="2">
    <location>
        <begin position="154"/>
        <end position="174"/>
    </location>
</feature>
<keyword evidence="2" id="KW-0472">Membrane</keyword>
<protein>
    <submittedName>
        <fullName evidence="3">Uncharacterized protein</fullName>
    </submittedName>
</protein>
<dbReference type="Pfam" id="PF06979">
    <property type="entry name" value="TMEM70"/>
    <property type="match status" value="1"/>
</dbReference>